<reference evidence="2 3" key="1">
    <citation type="submission" date="2021-01" db="EMBL/GenBank/DDBJ databases">
        <title>Actinoplanes sp. nov. LDG1-06 isolated from lichen.</title>
        <authorList>
            <person name="Saeng-In P."/>
            <person name="Phongsopitanun W."/>
            <person name="Kanchanasin P."/>
            <person name="Yuki M."/>
            <person name="Kudo T."/>
            <person name="Ohkuma M."/>
            <person name="Tanasupawat S."/>
        </authorList>
    </citation>
    <scope>NUCLEOTIDE SEQUENCE [LARGE SCALE GENOMIC DNA]</scope>
    <source>
        <strain evidence="2 3">LDG1-06</strain>
    </source>
</reference>
<dbReference type="PROSITE" id="PS51742">
    <property type="entry name" value="PPC"/>
    <property type="match status" value="1"/>
</dbReference>
<organism evidence="2 3">
    <name type="scientific">Paractinoplanes ovalisporus</name>
    <dbReference type="NCBI Taxonomy" id="2810368"/>
    <lineage>
        <taxon>Bacteria</taxon>
        <taxon>Bacillati</taxon>
        <taxon>Actinomycetota</taxon>
        <taxon>Actinomycetes</taxon>
        <taxon>Micromonosporales</taxon>
        <taxon>Micromonosporaceae</taxon>
        <taxon>Paractinoplanes</taxon>
    </lineage>
</organism>
<dbReference type="EMBL" id="JAENHP010000007">
    <property type="protein sequence ID" value="MBM2618460.1"/>
    <property type="molecule type" value="Genomic_DNA"/>
</dbReference>
<evidence type="ECO:0000313" key="2">
    <source>
        <dbReference type="EMBL" id="MBM2618460.1"/>
    </source>
</evidence>
<dbReference type="InterPro" id="IPR005175">
    <property type="entry name" value="PPC_dom"/>
</dbReference>
<feature type="domain" description="PPC" evidence="1">
    <location>
        <begin position="4"/>
        <end position="128"/>
    </location>
</feature>
<gene>
    <name evidence="2" type="ORF">JIG36_23150</name>
</gene>
<dbReference type="Gene3D" id="3.30.1330.80">
    <property type="entry name" value="Hypothetical protein, similar to alpha- acetolactate decarboxylase, domain 2"/>
    <property type="match status" value="1"/>
</dbReference>
<dbReference type="RefSeq" id="WP_203378465.1">
    <property type="nucleotide sequence ID" value="NZ_JAENHP010000007.1"/>
</dbReference>
<proteinExistence type="predicted"/>
<dbReference type="Proteomes" id="UP000632138">
    <property type="component" value="Unassembled WGS sequence"/>
</dbReference>
<sequence>MDIESDGSRIFVRVDRGEDVVATVRLAVERLDLSAAVVTSGVGMVQAAELGSAAGGGKRSFPGLLDLSSLSGSVLRRHGTQVARLQAVLNDARNRTVGGRLIAARCHGVVGVLLAAVDLSMDVSEPPR</sequence>
<comment type="caution">
    <text evidence="2">The sequence shown here is derived from an EMBL/GenBank/DDBJ whole genome shotgun (WGS) entry which is preliminary data.</text>
</comment>
<dbReference type="SUPFAM" id="SSF117856">
    <property type="entry name" value="AF0104/ALDC/Ptd012-like"/>
    <property type="match status" value="1"/>
</dbReference>
<accession>A0ABS2AF50</accession>
<protein>
    <submittedName>
        <fullName evidence="2">DUF296 domain-containing protein</fullName>
    </submittedName>
</protein>
<name>A0ABS2AF50_9ACTN</name>
<dbReference type="Pfam" id="PF03479">
    <property type="entry name" value="PCC"/>
    <property type="match status" value="1"/>
</dbReference>
<keyword evidence="3" id="KW-1185">Reference proteome</keyword>
<evidence type="ECO:0000259" key="1">
    <source>
        <dbReference type="PROSITE" id="PS51742"/>
    </source>
</evidence>
<evidence type="ECO:0000313" key="3">
    <source>
        <dbReference type="Proteomes" id="UP000632138"/>
    </source>
</evidence>